<feature type="domain" description="RNA polymerase sigma factor 70 region 4 type 2" evidence="7">
    <location>
        <begin position="109"/>
        <end position="161"/>
    </location>
</feature>
<dbReference type="EMBL" id="BOPG01000071">
    <property type="protein sequence ID" value="GIJ61845.1"/>
    <property type="molecule type" value="Genomic_DNA"/>
</dbReference>
<evidence type="ECO:0000256" key="2">
    <source>
        <dbReference type="ARBA" id="ARBA00023015"/>
    </source>
</evidence>
<dbReference type="GO" id="GO:0016987">
    <property type="term" value="F:sigma factor activity"/>
    <property type="evidence" value="ECO:0007669"/>
    <property type="project" value="UniProtKB-KW"/>
</dbReference>
<accession>A0A8J3ZH79</accession>
<dbReference type="GO" id="GO:0006352">
    <property type="term" value="P:DNA-templated transcription initiation"/>
    <property type="evidence" value="ECO:0007669"/>
    <property type="project" value="InterPro"/>
</dbReference>
<dbReference type="PANTHER" id="PTHR43133">
    <property type="entry name" value="RNA POLYMERASE ECF-TYPE SIGMA FACTO"/>
    <property type="match status" value="1"/>
</dbReference>
<dbReference type="Pfam" id="PF08281">
    <property type="entry name" value="Sigma70_r4_2"/>
    <property type="match status" value="1"/>
</dbReference>
<keyword evidence="9" id="KW-1185">Reference proteome</keyword>
<evidence type="ECO:0000256" key="5">
    <source>
        <dbReference type="ARBA" id="ARBA00023163"/>
    </source>
</evidence>
<dbReference type="InterPro" id="IPR013249">
    <property type="entry name" value="RNA_pol_sigma70_r4_t2"/>
</dbReference>
<keyword evidence="4" id="KW-0238">DNA-binding</keyword>
<dbReference type="Gene3D" id="1.10.10.10">
    <property type="entry name" value="Winged helix-like DNA-binding domain superfamily/Winged helix DNA-binding domain"/>
    <property type="match status" value="1"/>
</dbReference>
<organism evidence="8 9">
    <name type="scientific">Virgisporangium aurantiacum</name>
    <dbReference type="NCBI Taxonomy" id="175570"/>
    <lineage>
        <taxon>Bacteria</taxon>
        <taxon>Bacillati</taxon>
        <taxon>Actinomycetota</taxon>
        <taxon>Actinomycetes</taxon>
        <taxon>Micromonosporales</taxon>
        <taxon>Micromonosporaceae</taxon>
        <taxon>Virgisporangium</taxon>
    </lineage>
</organism>
<protein>
    <submittedName>
        <fullName evidence="8">RNA polymerase subunit sigma-24</fullName>
    </submittedName>
</protein>
<evidence type="ECO:0000313" key="8">
    <source>
        <dbReference type="EMBL" id="GIJ61845.1"/>
    </source>
</evidence>
<dbReference type="InterPro" id="IPR007627">
    <property type="entry name" value="RNA_pol_sigma70_r2"/>
</dbReference>
<evidence type="ECO:0000256" key="1">
    <source>
        <dbReference type="ARBA" id="ARBA00010641"/>
    </source>
</evidence>
<dbReference type="InterPro" id="IPR013325">
    <property type="entry name" value="RNA_pol_sigma_r2"/>
</dbReference>
<name>A0A8J3ZH79_9ACTN</name>
<proteinExistence type="inferred from homology"/>
<dbReference type="PANTHER" id="PTHR43133:SF50">
    <property type="entry name" value="ECF RNA POLYMERASE SIGMA FACTOR SIGM"/>
    <property type="match status" value="1"/>
</dbReference>
<feature type="domain" description="RNA polymerase sigma-70 region 2" evidence="6">
    <location>
        <begin position="17"/>
        <end position="80"/>
    </location>
</feature>
<dbReference type="InterPro" id="IPR014284">
    <property type="entry name" value="RNA_pol_sigma-70_dom"/>
</dbReference>
<comment type="similarity">
    <text evidence="1">Belongs to the sigma-70 factor family. ECF subfamily.</text>
</comment>
<sequence>MTEAIVRDRTGFDEYVTARSPHLLRLAYLLTRDWQIAEDLVQTTLVKAWSAWDRLDSGSPDGYVRRVMVTTHLSWRRRRWIGEIAAGDLVDHAASPRTPDQTNAVDERDRLWRQLGELPPRQRAVLVLRYFEDLSDEQIADVLGIGVGGVRSQASRALARLRAVVSPYRPSADAQLPRTHA</sequence>
<evidence type="ECO:0000256" key="4">
    <source>
        <dbReference type="ARBA" id="ARBA00023125"/>
    </source>
</evidence>
<keyword evidence="3" id="KW-0731">Sigma factor</keyword>
<keyword evidence="5" id="KW-0804">Transcription</keyword>
<dbReference type="GO" id="GO:0003677">
    <property type="term" value="F:DNA binding"/>
    <property type="evidence" value="ECO:0007669"/>
    <property type="project" value="UniProtKB-KW"/>
</dbReference>
<dbReference type="InterPro" id="IPR014325">
    <property type="entry name" value="RNA_pol_sigma-E_actinobac"/>
</dbReference>
<dbReference type="NCBIfam" id="TIGR02983">
    <property type="entry name" value="SigE-fam_strep"/>
    <property type="match status" value="1"/>
</dbReference>
<dbReference type="AlphaFoldDB" id="A0A8J3ZH79"/>
<evidence type="ECO:0000259" key="6">
    <source>
        <dbReference type="Pfam" id="PF04542"/>
    </source>
</evidence>
<evidence type="ECO:0000259" key="7">
    <source>
        <dbReference type="Pfam" id="PF08281"/>
    </source>
</evidence>
<keyword evidence="2" id="KW-0805">Transcription regulation</keyword>
<dbReference type="InterPro" id="IPR013324">
    <property type="entry name" value="RNA_pol_sigma_r3/r4-like"/>
</dbReference>
<comment type="caution">
    <text evidence="8">The sequence shown here is derived from an EMBL/GenBank/DDBJ whole genome shotgun (WGS) entry which is preliminary data.</text>
</comment>
<gene>
    <name evidence="8" type="ORF">Vau01_093610</name>
</gene>
<dbReference type="Pfam" id="PF04542">
    <property type="entry name" value="Sigma70_r2"/>
    <property type="match status" value="1"/>
</dbReference>
<dbReference type="InterPro" id="IPR036388">
    <property type="entry name" value="WH-like_DNA-bd_sf"/>
</dbReference>
<evidence type="ECO:0000313" key="9">
    <source>
        <dbReference type="Proteomes" id="UP000612585"/>
    </source>
</evidence>
<dbReference type="SUPFAM" id="SSF88946">
    <property type="entry name" value="Sigma2 domain of RNA polymerase sigma factors"/>
    <property type="match status" value="1"/>
</dbReference>
<dbReference type="CDD" id="cd06171">
    <property type="entry name" value="Sigma70_r4"/>
    <property type="match status" value="1"/>
</dbReference>
<dbReference type="Proteomes" id="UP000612585">
    <property type="component" value="Unassembled WGS sequence"/>
</dbReference>
<dbReference type="SUPFAM" id="SSF88659">
    <property type="entry name" value="Sigma3 and sigma4 domains of RNA polymerase sigma factors"/>
    <property type="match status" value="1"/>
</dbReference>
<reference evidence="8" key="1">
    <citation type="submission" date="2021-01" db="EMBL/GenBank/DDBJ databases">
        <title>Whole genome shotgun sequence of Virgisporangium aurantiacum NBRC 16421.</title>
        <authorList>
            <person name="Komaki H."/>
            <person name="Tamura T."/>
        </authorList>
    </citation>
    <scope>NUCLEOTIDE SEQUENCE</scope>
    <source>
        <strain evidence="8">NBRC 16421</strain>
    </source>
</reference>
<dbReference type="NCBIfam" id="TIGR02937">
    <property type="entry name" value="sigma70-ECF"/>
    <property type="match status" value="1"/>
</dbReference>
<dbReference type="Gene3D" id="1.10.1740.10">
    <property type="match status" value="1"/>
</dbReference>
<dbReference type="InterPro" id="IPR039425">
    <property type="entry name" value="RNA_pol_sigma-70-like"/>
</dbReference>
<evidence type="ECO:0000256" key="3">
    <source>
        <dbReference type="ARBA" id="ARBA00023082"/>
    </source>
</evidence>